<evidence type="ECO:0000313" key="2">
    <source>
        <dbReference type="Proteomes" id="UP000256779"/>
    </source>
</evidence>
<reference evidence="1 2" key="1">
    <citation type="submission" date="2018-07" db="EMBL/GenBank/DDBJ databases">
        <title>Genomic Encyclopedia of Type Strains, Phase IV (KMG-IV): sequencing the most valuable type-strain genomes for metagenomic binning, comparative biology and taxonomic classification.</title>
        <authorList>
            <person name="Goeker M."/>
        </authorList>
    </citation>
    <scope>NUCLEOTIDE SEQUENCE [LARGE SCALE GENOMIC DNA]</scope>
    <source>
        <strain evidence="1 2">DSM 4134</strain>
    </source>
</reference>
<proteinExistence type="predicted"/>
<organism evidence="1 2">
    <name type="scientific">Marinoscillum furvescens DSM 4134</name>
    <dbReference type="NCBI Taxonomy" id="1122208"/>
    <lineage>
        <taxon>Bacteria</taxon>
        <taxon>Pseudomonadati</taxon>
        <taxon>Bacteroidota</taxon>
        <taxon>Cytophagia</taxon>
        <taxon>Cytophagales</taxon>
        <taxon>Reichenbachiellaceae</taxon>
        <taxon>Marinoscillum</taxon>
    </lineage>
</organism>
<evidence type="ECO:0000313" key="1">
    <source>
        <dbReference type="EMBL" id="RED94675.1"/>
    </source>
</evidence>
<dbReference type="Gene3D" id="3.40.720.10">
    <property type="entry name" value="Alkaline Phosphatase, subunit A"/>
    <property type="match status" value="1"/>
</dbReference>
<protein>
    <submittedName>
        <fullName evidence="1">Uncharacterized protein</fullName>
    </submittedName>
</protein>
<gene>
    <name evidence="1" type="ORF">C7460_12070</name>
</gene>
<dbReference type="RefSeq" id="WP_115869556.1">
    <property type="nucleotide sequence ID" value="NZ_QREG01000020.1"/>
</dbReference>
<accession>A0A3D9KYX9</accession>
<keyword evidence="2" id="KW-1185">Reference proteome</keyword>
<dbReference type="InterPro" id="IPR017850">
    <property type="entry name" value="Alkaline_phosphatase_core_sf"/>
</dbReference>
<dbReference type="Proteomes" id="UP000256779">
    <property type="component" value="Unassembled WGS sequence"/>
</dbReference>
<dbReference type="SUPFAM" id="SSF53649">
    <property type="entry name" value="Alkaline phosphatase-like"/>
    <property type="match status" value="1"/>
</dbReference>
<name>A0A3D9KYX9_MARFU</name>
<sequence>MRPYIHASHEGALRSLMIIHLPDGLKLPRGGLNKDMIRIWDLYPTFLELAKAEPHKAGLDKKPLMGKSFVSLLKGDEFEPENYFVSAFHRTRGVIADG</sequence>
<comment type="caution">
    <text evidence="1">The sequence shown here is derived from an EMBL/GenBank/DDBJ whole genome shotgun (WGS) entry which is preliminary data.</text>
</comment>
<dbReference type="EMBL" id="QREG01000020">
    <property type="protein sequence ID" value="RED94675.1"/>
    <property type="molecule type" value="Genomic_DNA"/>
</dbReference>
<dbReference type="AlphaFoldDB" id="A0A3D9KYX9"/>